<comment type="caution">
    <text evidence="2">The sequence shown here is derived from an EMBL/GenBank/DDBJ whole genome shotgun (WGS) entry which is preliminary data.</text>
</comment>
<reference evidence="2 3" key="1">
    <citation type="submission" date="2023-10" db="EMBL/GenBank/DDBJ databases">
        <title>Genome-Wide Identification Analysis in wild type Solanum Pinnatisectum Reveals Some Genes Defensing Phytophthora Infestans.</title>
        <authorList>
            <person name="Sun C."/>
        </authorList>
    </citation>
    <scope>NUCLEOTIDE SEQUENCE [LARGE SCALE GENOMIC DNA]</scope>
    <source>
        <strain evidence="2">LQN</strain>
        <tissue evidence="2">Leaf</tissue>
    </source>
</reference>
<sequence length="242" mass="27479">MKRKSGGGGRGKCREEEITQGIASSSSAGTSQTERRKITEPQLKTPEGVSIETGKEKVTSNRDEHWPKLAKESGSRAGQAKTPVGINGTLELNGVATATPWANLFATNRLETKGGREYTWTNRRVYSRIDKAIDNTAWIDIMPTQVMAMKPLFSNHSPLGLIVEDQRDTQKRSFRFFNCGLKGIRKNLKVVRREMQKLNTKEFKGVADRVQRIRRELMLMQNNMRVVTMHQTMIEEEKILRT</sequence>
<feature type="compositionally biased region" description="Gly residues" evidence="1">
    <location>
        <begin position="1"/>
        <end position="10"/>
    </location>
</feature>
<evidence type="ECO:0000313" key="2">
    <source>
        <dbReference type="EMBL" id="KAK4729828.1"/>
    </source>
</evidence>
<dbReference type="Proteomes" id="UP001311915">
    <property type="component" value="Unassembled WGS sequence"/>
</dbReference>
<feature type="compositionally biased region" description="Polar residues" evidence="1">
    <location>
        <begin position="21"/>
        <end position="32"/>
    </location>
</feature>
<evidence type="ECO:0000313" key="3">
    <source>
        <dbReference type="Proteomes" id="UP001311915"/>
    </source>
</evidence>
<keyword evidence="3" id="KW-1185">Reference proteome</keyword>
<dbReference type="PANTHER" id="PTHR33710:SF89">
    <property type="match status" value="1"/>
</dbReference>
<feature type="region of interest" description="Disordered" evidence="1">
    <location>
        <begin position="1"/>
        <end position="82"/>
    </location>
</feature>
<dbReference type="EMBL" id="JAWPEI010000004">
    <property type="protein sequence ID" value="KAK4729828.1"/>
    <property type="molecule type" value="Genomic_DNA"/>
</dbReference>
<dbReference type="AlphaFoldDB" id="A0AAV9LWI5"/>
<accession>A0AAV9LWI5</accession>
<gene>
    <name evidence="2" type="ORF">R3W88_022816</name>
</gene>
<dbReference type="PANTHER" id="PTHR33710">
    <property type="entry name" value="BNAC02G09200D PROTEIN"/>
    <property type="match status" value="1"/>
</dbReference>
<evidence type="ECO:0000256" key="1">
    <source>
        <dbReference type="SAM" id="MobiDB-lite"/>
    </source>
</evidence>
<name>A0AAV9LWI5_9SOLN</name>
<organism evidence="2 3">
    <name type="scientific">Solanum pinnatisectum</name>
    <name type="common">tansyleaf nightshade</name>
    <dbReference type="NCBI Taxonomy" id="50273"/>
    <lineage>
        <taxon>Eukaryota</taxon>
        <taxon>Viridiplantae</taxon>
        <taxon>Streptophyta</taxon>
        <taxon>Embryophyta</taxon>
        <taxon>Tracheophyta</taxon>
        <taxon>Spermatophyta</taxon>
        <taxon>Magnoliopsida</taxon>
        <taxon>eudicotyledons</taxon>
        <taxon>Gunneridae</taxon>
        <taxon>Pentapetalae</taxon>
        <taxon>asterids</taxon>
        <taxon>lamiids</taxon>
        <taxon>Solanales</taxon>
        <taxon>Solanaceae</taxon>
        <taxon>Solanoideae</taxon>
        <taxon>Solaneae</taxon>
        <taxon>Solanum</taxon>
    </lineage>
</organism>
<protein>
    <submittedName>
        <fullName evidence="2">Uncharacterized protein</fullName>
    </submittedName>
</protein>
<proteinExistence type="predicted"/>
<feature type="compositionally biased region" description="Basic and acidic residues" evidence="1">
    <location>
        <begin position="53"/>
        <end position="74"/>
    </location>
</feature>